<dbReference type="InterPro" id="IPR044662">
    <property type="entry name" value="HS1/DABB1-like"/>
</dbReference>
<organism evidence="3 4">
    <name type="scientific">Chitinophaga horti</name>
    <dbReference type="NCBI Taxonomy" id="2920382"/>
    <lineage>
        <taxon>Bacteria</taxon>
        <taxon>Pseudomonadati</taxon>
        <taxon>Bacteroidota</taxon>
        <taxon>Chitinophagia</taxon>
        <taxon>Chitinophagales</taxon>
        <taxon>Chitinophagaceae</taxon>
        <taxon>Chitinophaga</taxon>
    </lineage>
</organism>
<keyword evidence="4" id="KW-1185">Reference proteome</keyword>
<dbReference type="InterPro" id="IPR013097">
    <property type="entry name" value="Dabb"/>
</dbReference>
<protein>
    <submittedName>
        <fullName evidence="3">Dabb family protein</fullName>
    </submittedName>
</protein>
<sequence length="104" mass="11819">MSDNKFVHVVNFYLKAGLSAEDVKAFEQGVSELGKIEVIQTFSVGKPASTDRPVIDRSYSYCLLTVFASQEDHDIYQVHPVHLNFVETCNQYWEKVVIFDSVSI</sequence>
<proteinExistence type="predicted"/>
<dbReference type="PROSITE" id="PS51502">
    <property type="entry name" value="S_R_A_B_BARREL"/>
    <property type="match status" value="1"/>
</dbReference>
<dbReference type="Gene3D" id="3.30.70.100">
    <property type="match status" value="1"/>
</dbReference>
<dbReference type="RefSeq" id="WP_244836554.1">
    <property type="nucleotide sequence ID" value="NZ_CP107006.1"/>
</dbReference>
<reference evidence="3" key="1">
    <citation type="submission" date="2022-10" db="EMBL/GenBank/DDBJ databases">
        <title>Chitinophaga sp. nov., isolated from soil.</title>
        <authorList>
            <person name="Jeon C.O."/>
        </authorList>
    </citation>
    <scope>NUCLEOTIDE SEQUENCE</scope>
    <source>
        <strain evidence="3">R8</strain>
    </source>
</reference>
<comment type="subunit">
    <text evidence="1">Homodimer.</text>
</comment>
<evidence type="ECO:0000259" key="2">
    <source>
        <dbReference type="PROSITE" id="PS51502"/>
    </source>
</evidence>
<evidence type="ECO:0000256" key="1">
    <source>
        <dbReference type="ARBA" id="ARBA00011738"/>
    </source>
</evidence>
<name>A0ABY6J069_9BACT</name>
<dbReference type="PANTHER" id="PTHR33178:SF10">
    <property type="entry name" value="STRESS-RESPONSE A_B BARREL DOMAIN-CONTAINING PROTEIN"/>
    <property type="match status" value="1"/>
</dbReference>
<dbReference type="SUPFAM" id="SSF54909">
    <property type="entry name" value="Dimeric alpha+beta barrel"/>
    <property type="match status" value="1"/>
</dbReference>
<dbReference type="PANTHER" id="PTHR33178">
    <property type="match status" value="1"/>
</dbReference>
<evidence type="ECO:0000313" key="3">
    <source>
        <dbReference type="EMBL" id="UYQ92920.1"/>
    </source>
</evidence>
<dbReference type="SMART" id="SM00886">
    <property type="entry name" value="Dabb"/>
    <property type="match status" value="1"/>
</dbReference>
<dbReference type="Proteomes" id="UP001162741">
    <property type="component" value="Chromosome"/>
</dbReference>
<accession>A0ABY6J069</accession>
<evidence type="ECO:0000313" key="4">
    <source>
        <dbReference type="Proteomes" id="UP001162741"/>
    </source>
</evidence>
<dbReference type="InterPro" id="IPR011008">
    <property type="entry name" value="Dimeric_a/b-barrel"/>
</dbReference>
<gene>
    <name evidence="3" type="ORF">MKQ68_22830</name>
</gene>
<feature type="domain" description="Stress-response A/B barrel" evidence="2">
    <location>
        <begin position="6"/>
        <end position="101"/>
    </location>
</feature>
<dbReference type="Pfam" id="PF07876">
    <property type="entry name" value="Dabb"/>
    <property type="match status" value="1"/>
</dbReference>
<dbReference type="EMBL" id="CP107006">
    <property type="protein sequence ID" value="UYQ92920.1"/>
    <property type="molecule type" value="Genomic_DNA"/>
</dbReference>